<gene>
    <name evidence="1" type="ORF">METZ01_LOCUS455190</name>
</gene>
<accession>A0A383A378</accession>
<dbReference type="AlphaFoldDB" id="A0A383A378"/>
<sequence length="69" mass="7865">SPEIVWMRGDWTRKNSRIQEYLISFNRFGIPFNAVYGSNAPNGILLPELLTKKDVLSALELASEEKEPN</sequence>
<protein>
    <submittedName>
        <fullName evidence="1">Uncharacterized protein</fullName>
    </submittedName>
</protein>
<evidence type="ECO:0000313" key="1">
    <source>
        <dbReference type="EMBL" id="SVE02336.1"/>
    </source>
</evidence>
<proteinExistence type="predicted"/>
<dbReference type="EMBL" id="UINC01188901">
    <property type="protein sequence ID" value="SVE02336.1"/>
    <property type="molecule type" value="Genomic_DNA"/>
</dbReference>
<feature type="non-terminal residue" evidence="1">
    <location>
        <position position="1"/>
    </location>
</feature>
<reference evidence="1" key="1">
    <citation type="submission" date="2018-05" db="EMBL/GenBank/DDBJ databases">
        <authorList>
            <person name="Lanie J.A."/>
            <person name="Ng W.-L."/>
            <person name="Kazmierczak K.M."/>
            <person name="Andrzejewski T.M."/>
            <person name="Davidsen T.M."/>
            <person name="Wayne K.J."/>
            <person name="Tettelin H."/>
            <person name="Glass J.I."/>
            <person name="Rusch D."/>
            <person name="Podicherti R."/>
            <person name="Tsui H.-C.T."/>
            <person name="Winkler M.E."/>
        </authorList>
    </citation>
    <scope>NUCLEOTIDE SEQUENCE</scope>
</reference>
<organism evidence="1">
    <name type="scientific">marine metagenome</name>
    <dbReference type="NCBI Taxonomy" id="408172"/>
    <lineage>
        <taxon>unclassified sequences</taxon>
        <taxon>metagenomes</taxon>
        <taxon>ecological metagenomes</taxon>
    </lineage>
</organism>
<name>A0A383A378_9ZZZZ</name>